<dbReference type="EMBL" id="JAVDVX010000007">
    <property type="protein sequence ID" value="MDR7091526.1"/>
    <property type="molecule type" value="Genomic_DNA"/>
</dbReference>
<dbReference type="Pfam" id="PF06197">
    <property type="entry name" value="DUF998"/>
    <property type="match status" value="1"/>
</dbReference>
<keyword evidence="1" id="KW-0812">Transmembrane</keyword>
<dbReference type="RefSeq" id="WP_310074933.1">
    <property type="nucleotide sequence ID" value="NZ_JAVDVX010000007.1"/>
</dbReference>
<evidence type="ECO:0000256" key="1">
    <source>
        <dbReference type="SAM" id="Phobius"/>
    </source>
</evidence>
<evidence type="ECO:0000313" key="3">
    <source>
        <dbReference type="Proteomes" id="UP001253595"/>
    </source>
</evidence>
<feature type="transmembrane region" description="Helical" evidence="1">
    <location>
        <begin position="143"/>
        <end position="168"/>
    </location>
</feature>
<comment type="caution">
    <text evidence="2">The sequence shown here is derived from an EMBL/GenBank/DDBJ whole genome shotgun (WGS) entry which is preliminary data.</text>
</comment>
<accession>A0ABU1V262</accession>
<sequence length="199" mass="22189">MELLVLAGIVAPLWMLVGVIIVARLYPGYNHRQQVMSELGARNRATTKIHPWINNFPIGFWFVLFGAMLLNIESTNNLLFLTGILMMVQGVSHWVTGLFPCDEDLGVPKPSKGQVIHNLAGLVVYFSLLATCLLWTIKIHNLPAWFSLYSAVSAVISVVALVLMLRAIKTNINLGLYQRINYGVLAVWVVVLSLMLMKN</sequence>
<feature type="transmembrane region" description="Helical" evidence="1">
    <location>
        <begin position="52"/>
        <end position="72"/>
    </location>
</feature>
<evidence type="ECO:0000313" key="2">
    <source>
        <dbReference type="EMBL" id="MDR7091526.1"/>
    </source>
</evidence>
<feature type="transmembrane region" description="Helical" evidence="1">
    <location>
        <begin position="180"/>
        <end position="197"/>
    </location>
</feature>
<protein>
    <submittedName>
        <fullName evidence="2">Membrane protein</fullName>
    </submittedName>
</protein>
<organism evidence="2 3">
    <name type="scientific">Cellvibrio fibrivorans</name>
    <dbReference type="NCBI Taxonomy" id="126350"/>
    <lineage>
        <taxon>Bacteria</taxon>
        <taxon>Pseudomonadati</taxon>
        <taxon>Pseudomonadota</taxon>
        <taxon>Gammaproteobacteria</taxon>
        <taxon>Cellvibrionales</taxon>
        <taxon>Cellvibrionaceae</taxon>
        <taxon>Cellvibrio</taxon>
    </lineage>
</organism>
<name>A0ABU1V262_9GAMM</name>
<proteinExistence type="predicted"/>
<feature type="transmembrane region" description="Helical" evidence="1">
    <location>
        <begin position="119"/>
        <end position="137"/>
    </location>
</feature>
<dbReference type="InterPro" id="IPR009339">
    <property type="entry name" value="DUF998"/>
</dbReference>
<dbReference type="Proteomes" id="UP001253595">
    <property type="component" value="Unassembled WGS sequence"/>
</dbReference>
<feature type="transmembrane region" description="Helical" evidence="1">
    <location>
        <begin position="78"/>
        <end position="99"/>
    </location>
</feature>
<feature type="transmembrane region" description="Helical" evidence="1">
    <location>
        <begin position="6"/>
        <end position="26"/>
    </location>
</feature>
<reference evidence="2 3" key="1">
    <citation type="submission" date="2023-07" db="EMBL/GenBank/DDBJ databases">
        <title>Sorghum-associated microbial communities from plants grown in Nebraska, USA.</title>
        <authorList>
            <person name="Schachtman D."/>
        </authorList>
    </citation>
    <scope>NUCLEOTIDE SEQUENCE [LARGE SCALE GENOMIC DNA]</scope>
    <source>
        <strain evidence="2 3">BE190</strain>
    </source>
</reference>
<keyword evidence="3" id="KW-1185">Reference proteome</keyword>
<gene>
    <name evidence="2" type="ORF">J2X05_003561</name>
</gene>
<keyword evidence="1" id="KW-1133">Transmembrane helix</keyword>
<keyword evidence="1" id="KW-0472">Membrane</keyword>